<organism evidence="2 3">
    <name type="scientific">Sparus aurata</name>
    <name type="common">Gilthead sea bream</name>
    <dbReference type="NCBI Taxonomy" id="8175"/>
    <lineage>
        <taxon>Eukaryota</taxon>
        <taxon>Metazoa</taxon>
        <taxon>Chordata</taxon>
        <taxon>Craniata</taxon>
        <taxon>Vertebrata</taxon>
        <taxon>Euteleostomi</taxon>
        <taxon>Actinopterygii</taxon>
        <taxon>Neopterygii</taxon>
        <taxon>Teleostei</taxon>
        <taxon>Neoteleostei</taxon>
        <taxon>Acanthomorphata</taxon>
        <taxon>Eupercaria</taxon>
        <taxon>Spariformes</taxon>
        <taxon>Sparidae</taxon>
        <taxon>Sparus</taxon>
    </lineage>
</organism>
<feature type="region of interest" description="Disordered" evidence="1">
    <location>
        <begin position="20"/>
        <end position="172"/>
    </location>
</feature>
<sequence length="172" mass="17536">MIQGSENSLDNFGNSFQTLKTIAASKVSPPPPQELQTRSPISSRPPPTPYSESPKLSSNLRVLKEGISVLETGRRQPFTERNTQENDRGAGIGPPLQPNTVPAPGDPAVPAPGEPAVPAPGDPAVPAPGDPAVPAPGDPAVPAPEDPIVLAPGDPTVPAPGDPTVPIPRDSG</sequence>
<keyword evidence="3" id="KW-1185">Reference proteome</keyword>
<dbReference type="Ensembl" id="ENSSAUT00010019445.1">
    <property type="protein sequence ID" value="ENSSAUP00010018402.1"/>
    <property type="gene ID" value="ENSSAUG00010008324.1"/>
</dbReference>
<dbReference type="InParanoid" id="A0A671UVD2"/>
<protein>
    <submittedName>
        <fullName evidence="2">Uncharacterized protein</fullName>
    </submittedName>
</protein>
<feature type="compositionally biased region" description="Basic and acidic residues" evidence="1">
    <location>
        <begin position="72"/>
        <end position="88"/>
    </location>
</feature>
<name>A0A671UVD2_SPAAU</name>
<evidence type="ECO:0000313" key="2">
    <source>
        <dbReference type="Ensembl" id="ENSSAUP00010018402.1"/>
    </source>
</evidence>
<feature type="compositionally biased region" description="Pro residues" evidence="1">
    <location>
        <begin position="104"/>
        <end position="145"/>
    </location>
</feature>
<dbReference type="GeneTree" id="ENSGT00990000210893"/>
<dbReference type="AlphaFoldDB" id="A0A671UVD2"/>
<accession>A0A671UVD2</accession>
<dbReference type="Proteomes" id="UP000472265">
    <property type="component" value="Chromosome 11"/>
</dbReference>
<reference evidence="2" key="1">
    <citation type="submission" date="2021-04" db="EMBL/GenBank/DDBJ databases">
        <authorList>
            <consortium name="Wellcome Sanger Institute Data Sharing"/>
        </authorList>
    </citation>
    <scope>NUCLEOTIDE SEQUENCE [LARGE SCALE GENOMIC DNA]</scope>
</reference>
<proteinExistence type="predicted"/>
<reference evidence="2" key="3">
    <citation type="submission" date="2025-09" db="UniProtKB">
        <authorList>
            <consortium name="Ensembl"/>
        </authorList>
    </citation>
    <scope>IDENTIFICATION</scope>
</reference>
<evidence type="ECO:0000256" key="1">
    <source>
        <dbReference type="SAM" id="MobiDB-lite"/>
    </source>
</evidence>
<evidence type="ECO:0000313" key="3">
    <source>
        <dbReference type="Proteomes" id="UP000472265"/>
    </source>
</evidence>
<reference evidence="2" key="2">
    <citation type="submission" date="2025-08" db="UniProtKB">
        <authorList>
            <consortium name="Ensembl"/>
        </authorList>
    </citation>
    <scope>IDENTIFICATION</scope>
</reference>
<feature type="compositionally biased region" description="Pro residues" evidence="1">
    <location>
        <begin position="155"/>
        <end position="166"/>
    </location>
</feature>